<evidence type="ECO:0000256" key="7">
    <source>
        <dbReference type="ARBA" id="ARBA00034754"/>
    </source>
</evidence>
<keyword evidence="4" id="KW-0548">Nucleotidyltransferase</keyword>
<dbReference type="EC" id="2.7.7.7" evidence="1"/>
<evidence type="ECO:0000259" key="10">
    <source>
        <dbReference type="Pfam" id="PF21694"/>
    </source>
</evidence>
<keyword evidence="6" id="KW-0239">DNA-directed DNA polymerase</keyword>
<dbReference type="GO" id="GO:0003677">
    <property type="term" value="F:DNA binding"/>
    <property type="evidence" value="ECO:0007669"/>
    <property type="project" value="InterPro"/>
</dbReference>
<dbReference type="Proteomes" id="UP000050517">
    <property type="component" value="Unassembled WGS sequence"/>
</dbReference>
<proteinExistence type="inferred from homology"/>
<evidence type="ECO:0000256" key="8">
    <source>
        <dbReference type="ARBA" id="ARBA00049244"/>
    </source>
</evidence>
<dbReference type="Pfam" id="PF21694">
    <property type="entry name" value="DNA_pol3_delta_C"/>
    <property type="match status" value="1"/>
</dbReference>
<dbReference type="GO" id="GO:0003887">
    <property type="term" value="F:DNA-directed DNA polymerase activity"/>
    <property type="evidence" value="ECO:0007669"/>
    <property type="project" value="UniProtKB-KW"/>
</dbReference>
<dbReference type="Pfam" id="PF06144">
    <property type="entry name" value="DNA_pol3_delta"/>
    <property type="match status" value="1"/>
</dbReference>
<evidence type="ECO:0000259" key="9">
    <source>
        <dbReference type="Pfam" id="PF06144"/>
    </source>
</evidence>
<dbReference type="AlphaFoldDB" id="A0A0Q0YF57"/>
<gene>
    <name evidence="11" type="ORF">Cocul_00198</name>
</gene>
<dbReference type="GO" id="GO:0009360">
    <property type="term" value="C:DNA polymerase III complex"/>
    <property type="evidence" value="ECO:0007669"/>
    <property type="project" value="InterPro"/>
</dbReference>
<organism evidence="11 12">
    <name type="scientific">Corynebacterium oculi</name>
    <dbReference type="NCBI Taxonomy" id="1544416"/>
    <lineage>
        <taxon>Bacteria</taxon>
        <taxon>Bacillati</taxon>
        <taxon>Actinomycetota</taxon>
        <taxon>Actinomycetes</taxon>
        <taxon>Mycobacteriales</taxon>
        <taxon>Corynebacteriaceae</taxon>
        <taxon>Corynebacterium</taxon>
    </lineage>
</organism>
<dbReference type="STRING" id="1544416.Cocul_00198"/>
<comment type="catalytic activity">
    <reaction evidence="8">
        <text>DNA(n) + a 2'-deoxyribonucleoside 5'-triphosphate = DNA(n+1) + diphosphate</text>
        <dbReference type="Rhea" id="RHEA:22508"/>
        <dbReference type="Rhea" id="RHEA-COMP:17339"/>
        <dbReference type="Rhea" id="RHEA-COMP:17340"/>
        <dbReference type="ChEBI" id="CHEBI:33019"/>
        <dbReference type="ChEBI" id="CHEBI:61560"/>
        <dbReference type="ChEBI" id="CHEBI:173112"/>
        <dbReference type="EC" id="2.7.7.7"/>
    </reaction>
</comment>
<reference evidence="11 12" key="1">
    <citation type="submission" date="2015-10" db="EMBL/GenBank/DDBJ databases">
        <title>Corynebacteirum lowii and Corynebacterium oculi species nova, derived from human clinical disease and and emended description of Corynebacterium mastiditis.</title>
        <authorList>
            <person name="Bernard K."/>
            <person name="Pacheco A.L."/>
            <person name="Mcdougall C."/>
            <person name="Burtx T."/>
            <person name="Weibe D."/>
            <person name="Tyler S."/>
            <person name="Olson A.B."/>
            <person name="Cnockaert M."/>
            <person name="Eguchi H."/>
            <person name="Kuwahara T."/>
            <person name="Nakayama-Imaohji H."/>
            <person name="Boudewijins M."/>
            <person name="Van Hoecke F."/>
            <person name="Bernier A.-M."/>
            <person name="Vandamme P."/>
        </authorList>
    </citation>
    <scope>NUCLEOTIDE SEQUENCE [LARGE SCALE GENOMIC DNA]</scope>
    <source>
        <strain evidence="11 12">NML 130210</strain>
    </source>
</reference>
<dbReference type="SUPFAM" id="SSF48019">
    <property type="entry name" value="post-AAA+ oligomerization domain-like"/>
    <property type="match status" value="1"/>
</dbReference>
<feature type="domain" description="DNA polymerase III delta subunit-like C-terminal" evidence="10">
    <location>
        <begin position="217"/>
        <end position="330"/>
    </location>
</feature>
<comment type="similarity">
    <text evidence="7">Belongs to the DNA polymerase HolA subunit family.</text>
</comment>
<feature type="domain" description="DNA polymerase III delta N-terminal" evidence="9">
    <location>
        <begin position="31"/>
        <end position="123"/>
    </location>
</feature>
<evidence type="ECO:0000256" key="5">
    <source>
        <dbReference type="ARBA" id="ARBA00022705"/>
    </source>
</evidence>
<dbReference type="NCBIfam" id="NF004165">
    <property type="entry name" value="PRK05629.1"/>
    <property type="match status" value="1"/>
</dbReference>
<dbReference type="EMBL" id="LKST01000001">
    <property type="protein sequence ID" value="KQB85063.1"/>
    <property type="molecule type" value="Genomic_DNA"/>
</dbReference>
<dbReference type="InterPro" id="IPR048466">
    <property type="entry name" value="DNA_pol3_delta-like_C"/>
</dbReference>
<dbReference type="InterPro" id="IPR010372">
    <property type="entry name" value="DNA_pol3_delta_N"/>
</dbReference>
<protein>
    <recommendedName>
        <fullName evidence="2">DNA polymerase III subunit delta</fullName>
        <ecNumber evidence="1">2.7.7.7</ecNumber>
    </recommendedName>
</protein>
<dbReference type="PANTHER" id="PTHR34388:SF1">
    <property type="entry name" value="DNA POLYMERASE III SUBUNIT DELTA"/>
    <property type="match status" value="1"/>
</dbReference>
<sequence>MGVFEDGAFELVRPGHDGRRDRVEGMESQVHLIVGTESFLVERHREAIIEQIRGGRPEVTVTSMNAGELTASEVLEVLSPSLFGEDRVAVIKNTETAGKEPTELLLQAAVDPGPGIYLIVEHSGGGRTKALVSKLEKIATVHRADEVKQRELPSWVTQEFRAHGVRITPDVVHALLEGVGSDLRELSSAVSQLVADAQGEVTVSTVRAYYSGVAEVSAFDIADWAVTGQTSRAVAATRRALQLGMSPVVIAAALSSKVGMIARLYSTTGRVDSRRLAGQLGAHPFVIEKTSKVARRWSSDSVSRAVILMADLDAAVKGQGGDPLFAIESAVRRVSHLAG</sequence>
<dbReference type="SUPFAM" id="SSF52540">
    <property type="entry name" value="P-loop containing nucleoside triphosphate hydrolases"/>
    <property type="match status" value="1"/>
</dbReference>
<dbReference type="InterPro" id="IPR027417">
    <property type="entry name" value="P-loop_NTPase"/>
</dbReference>
<dbReference type="PATRIC" id="fig|1544416.3.peg.201"/>
<evidence type="ECO:0000256" key="6">
    <source>
        <dbReference type="ARBA" id="ARBA00022932"/>
    </source>
</evidence>
<evidence type="ECO:0000256" key="4">
    <source>
        <dbReference type="ARBA" id="ARBA00022695"/>
    </source>
</evidence>
<evidence type="ECO:0000256" key="1">
    <source>
        <dbReference type="ARBA" id="ARBA00012417"/>
    </source>
</evidence>
<name>A0A0Q0YF57_9CORY</name>
<keyword evidence="3" id="KW-0808">Transferase</keyword>
<accession>A0A0Q0YF57</accession>
<dbReference type="InterPro" id="IPR005790">
    <property type="entry name" value="DNA_polIII_delta"/>
</dbReference>
<evidence type="ECO:0000313" key="12">
    <source>
        <dbReference type="Proteomes" id="UP000050517"/>
    </source>
</evidence>
<dbReference type="PANTHER" id="PTHR34388">
    <property type="entry name" value="DNA POLYMERASE III SUBUNIT DELTA"/>
    <property type="match status" value="1"/>
</dbReference>
<keyword evidence="5" id="KW-0235">DNA replication</keyword>
<dbReference type="InterPro" id="IPR008921">
    <property type="entry name" value="DNA_pol3_clamp-load_cplx_C"/>
</dbReference>
<dbReference type="Gene3D" id="3.40.50.300">
    <property type="entry name" value="P-loop containing nucleotide triphosphate hydrolases"/>
    <property type="match status" value="1"/>
</dbReference>
<comment type="caution">
    <text evidence="11">The sequence shown here is derived from an EMBL/GenBank/DDBJ whole genome shotgun (WGS) entry which is preliminary data.</text>
</comment>
<evidence type="ECO:0000256" key="3">
    <source>
        <dbReference type="ARBA" id="ARBA00022679"/>
    </source>
</evidence>
<dbReference type="Gene3D" id="1.10.8.60">
    <property type="match status" value="1"/>
</dbReference>
<dbReference type="NCBIfam" id="TIGR01128">
    <property type="entry name" value="holA"/>
    <property type="match status" value="1"/>
</dbReference>
<dbReference type="GO" id="GO:0006261">
    <property type="term" value="P:DNA-templated DNA replication"/>
    <property type="evidence" value="ECO:0007669"/>
    <property type="project" value="TreeGrafter"/>
</dbReference>
<dbReference type="Gene3D" id="1.20.272.10">
    <property type="match status" value="1"/>
</dbReference>
<keyword evidence="12" id="KW-1185">Reference proteome</keyword>
<evidence type="ECO:0000256" key="2">
    <source>
        <dbReference type="ARBA" id="ARBA00017703"/>
    </source>
</evidence>
<evidence type="ECO:0000313" key="11">
    <source>
        <dbReference type="EMBL" id="KQB85063.1"/>
    </source>
</evidence>